<feature type="transmembrane region" description="Helical" evidence="1">
    <location>
        <begin position="80"/>
        <end position="99"/>
    </location>
</feature>
<keyword evidence="1" id="KW-0472">Membrane</keyword>
<feature type="transmembrane region" description="Helical" evidence="1">
    <location>
        <begin position="238"/>
        <end position="261"/>
    </location>
</feature>
<accession>A0A2P7MVG9</accession>
<name>A0A2P7MVG9_9CYAN</name>
<protein>
    <submittedName>
        <fullName evidence="2">Uncharacterized protein</fullName>
    </submittedName>
</protein>
<feature type="transmembrane region" description="Helical" evidence="1">
    <location>
        <begin position="154"/>
        <end position="172"/>
    </location>
</feature>
<dbReference type="AlphaFoldDB" id="A0A2P7MVG9"/>
<feature type="transmembrane region" description="Helical" evidence="1">
    <location>
        <begin position="267"/>
        <end position="285"/>
    </location>
</feature>
<dbReference type="Proteomes" id="UP000243002">
    <property type="component" value="Unassembled WGS sequence"/>
</dbReference>
<organism evidence="2 3">
    <name type="scientific">Cyanobium usitatum str. Tous</name>
    <dbReference type="NCBI Taxonomy" id="2116684"/>
    <lineage>
        <taxon>Bacteria</taxon>
        <taxon>Bacillati</taxon>
        <taxon>Cyanobacteriota</taxon>
        <taxon>Cyanophyceae</taxon>
        <taxon>Synechococcales</taxon>
        <taxon>Prochlorococcaceae</taxon>
        <taxon>Cyanobium</taxon>
    </lineage>
</organism>
<evidence type="ECO:0000256" key="1">
    <source>
        <dbReference type="SAM" id="Phobius"/>
    </source>
</evidence>
<keyword evidence="1" id="KW-0812">Transmembrane</keyword>
<gene>
    <name evidence="2" type="ORF">C7K55_07695</name>
</gene>
<dbReference type="RefSeq" id="WP_106502833.1">
    <property type="nucleotide sequence ID" value="NZ_PXXO01000007.1"/>
</dbReference>
<reference evidence="2 3" key="1">
    <citation type="journal article" date="2018" name="Environ. Microbiol.">
        <title>Ecological and genomic features of two widespread freshwater picocyanobacteria.</title>
        <authorList>
            <person name="Cabello-Yeves P.J."/>
            <person name="Picazo A."/>
            <person name="Camacho A."/>
            <person name="Callieri C."/>
            <person name="Rosselli R."/>
            <person name="Roda-Garcia J.J."/>
            <person name="Coutinho F.H."/>
            <person name="Rodriguez-Valera F."/>
        </authorList>
    </citation>
    <scope>NUCLEOTIDE SEQUENCE [LARGE SCALE GENOMIC DNA]</scope>
    <source>
        <strain evidence="2 3">Tous</strain>
    </source>
</reference>
<feature type="transmembrane region" description="Helical" evidence="1">
    <location>
        <begin position="30"/>
        <end position="48"/>
    </location>
</feature>
<dbReference type="EMBL" id="PXXO01000007">
    <property type="protein sequence ID" value="PSJ05208.1"/>
    <property type="molecule type" value="Genomic_DNA"/>
</dbReference>
<evidence type="ECO:0000313" key="2">
    <source>
        <dbReference type="EMBL" id="PSJ05208.1"/>
    </source>
</evidence>
<feature type="transmembrane region" description="Helical" evidence="1">
    <location>
        <begin position="297"/>
        <end position="317"/>
    </location>
</feature>
<feature type="transmembrane region" description="Helical" evidence="1">
    <location>
        <begin position="323"/>
        <end position="341"/>
    </location>
</feature>
<proteinExistence type="predicted"/>
<feature type="transmembrane region" description="Helical" evidence="1">
    <location>
        <begin position="184"/>
        <end position="204"/>
    </location>
</feature>
<feature type="transmembrane region" description="Helical" evidence="1">
    <location>
        <begin position="55"/>
        <end position="74"/>
    </location>
</feature>
<feature type="transmembrane region" description="Helical" evidence="1">
    <location>
        <begin position="104"/>
        <end position="124"/>
    </location>
</feature>
<evidence type="ECO:0000313" key="3">
    <source>
        <dbReference type="Proteomes" id="UP000243002"/>
    </source>
</evidence>
<feature type="transmembrane region" description="Helical" evidence="1">
    <location>
        <begin position="210"/>
        <end position="231"/>
    </location>
</feature>
<comment type="caution">
    <text evidence="2">The sequence shown here is derived from an EMBL/GenBank/DDBJ whole genome shotgun (WGS) entry which is preliminary data.</text>
</comment>
<keyword evidence="1" id="KW-1133">Transmembrane helix</keyword>
<keyword evidence="3" id="KW-1185">Reference proteome</keyword>
<sequence>MARSAALQVGLLELMPLIQGMDRSALTRPHALLMAGVLLFFYLDAFVLGAPGGMALALLLLALVVLLGFLRHAGHGPPGAIQPAPVLLAAFAALVVLALSRGALVSVALAAALVGAAGGLVEAIGHSSRRCQGVAGPVYCGAFAGMTSELVLGHPGWVVLAGVLAGLALSLLKNSWSGIGGKLGTIAFLGVLGATGLALVSGAIGAGAPLHAFTGAERWLVLIASLLSPLLTHRLSYYWGFGVVLGSALPSLVVALLLALLPPSLELAPGPLAAMWLGASFVGMTAPERLAPRPVPLLLAMGLLFALLSFSFAPRLAGIGGDLGATAAVSVFAVLGARVLVRDRR</sequence>